<evidence type="ECO:0000313" key="3">
    <source>
        <dbReference type="Proteomes" id="UP000050794"/>
    </source>
</evidence>
<accession>A0A183UJZ2</accession>
<protein>
    <submittedName>
        <fullName evidence="4">Glutaredoxin domain-containing protein</fullName>
    </submittedName>
</protein>
<feature type="compositionally biased region" description="Low complexity" evidence="1">
    <location>
        <begin position="54"/>
        <end position="72"/>
    </location>
</feature>
<evidence type="ECO:0000313" key="2">
    <source>
        <dbReference type="EMBL" id="VDM40133.1"/>
    </source>
</evidence>
<feature type="region of interest" description="Disordered" evidence="1">
    <location>
        <begin position="448"/>
        <end position="471"/>
    </location>
</feature>
<dbReference type="EMBL" id="UYWY01020003">
    <property type="protein sequence ID" value="VDM40133.1"/>
    <property type="molecule type" value="Genomic_DNA"/>
</dbReference>
<gene>
    <name evidence="2" type="ORF">TCNE_LOCUS8812</name>
</gene>
<dbReference type="AlphaFoldDB" id="A0A183UJZ2"/>
<keyword evidence="3" id="KW-1185">Reference proteome</keyword>
<proteinExistence type="predicted"/>
<feature type="region of interest" description="Disordered" evidence="1">
    <location>
        <begin position="54"/>
        <end position="107"/>
    </location>
</feature>
<reference evidence="4" key="1">
    <citation type="submission" date="2016-06" db="UniProtKB">
        <authorList>
            <consortium name="WormBaseParasite"/>
        </authorList>
    </citation>
    <scope>IDENTIFICATION</scope>
</reference>
<dbReference type="WBParaSite" id="TCNE_0000881201-mRNA-1">
    <property type="protein sequence ID" value="TCNE_0000881201-mRNA-1"/>
    <property type="gene ID" value="TCNE_0000881201"/>
</dbReference>
<evidence type="ECO:0000313" key="4">
    <source>
        <dbReference type="WBParaSite" id="TCNE_0000881201-mRNA-1"/>
    </source>
</evidence>
<name>A0A183UJZ2_TOXCA</name>
<dbReference type="Proteomes" id="UP000050794">
    <property type="component" value="Unassembled WGS sequence"/>
</dbReference>
<sequence>MQYDTCRSSVLTLTDNDEEEEEEDYVPQGRPPRYIYKYHRVGTTSLDKIACPATAPSTTSQQAATTQATPSSVVHSSDRMNPSEAITEENATSKPSHENAAASGTHSGIMEEMISGLNEERTAIVAGDESRGCEAMKSFDGVTKKIVGALTSENVEVVNGISTYSSGLYENAGGIEGVLKPCLPHEGRVSAPGEAAPAGVEISSKTVPLGGQPHTDEVISGLTATNENIIAGLTLSGCTVTRETVHEQQALKEIISGISADNVQIIFGLSPEGSEQLASQHPGATIGSRLPRETNASRCPKKLISGLTNEGTEILCGLSAAPPHVGCDLEISASATSTASLGEHQQSRCQLGLKTPKAPESSATMVIVSGLTNEGAIVISGLACECSGQSSTSTDQPTNSALHVETIAGVSVAIEKQAETSHAEVPYMEVQKAPESAADGLHPDSITGTTQEAMNPYNLPPMDVPMRSDSF</sequence>
<reference evidence="2 3" key="2">
    <citation type="submission" date="2018-11" db="EMBL/GenBank/DDBJ databases">
        <authorList>
            <consortium name="Pathogen Informatics"/>
        </authorList>
    </citation>
    <scope>NUCLEOTIDE SEQUENCE [LARGE SCALE GENOMIC DNA]</scope>
</reference>
<evidence type="ECO:0000256" key="1">
    <source>
        <dbReference type="SAM" id="MobiDB-lite"/>
    </source>
</evidence>
<organism evidence="3 4">
    <name type="scientific">Toxocara canis</name>
    <name type="common">Canine roundworm</name>
    <dbReference type="NCBI Taxonomy" id="6265"/>
    <lineage>
        <taxon>Eukaryota</taxon>
        <taxon>Metazoa</taxon>
        <taxon>Ecdysozoa</taxon>
        <taxon>Nematoda</taxon>
        <taxon>Chromadorea</taxon>
        <taxon>Rhabditida</taxon>
        <taxon>Spirurina</taxon>
        <taxon>Ascaridomorpha</taxon>
        <taxon>Ascaridoidea</taxon>
        <taxon>Toxocaridae</taxon>
        <taxon>Toxocara</taxon>
    </lineage>
</organism>